<feature type="signal peptide" evidence="1">
    <location>
        <begin position="1"/>
        <end position="23"/>
    </location>
</feature>
<dbReference type="PATRIC" id="fig|1560234.3.peg.1085"/>
<dbReference type="Proteomes" id="UP000091979">
    <property type="component" value="Unassembled WGS sequence"/>
</dbReference>
<evidence type="ECO:0000256" key="1">
    <source>
        <dbReference type="SAM" id="SignalP"/>
    </source>
</evidence>
<dbReference type="AlphaFoldDB" id="A0A1B7XBC8"/>
<name>A0A1B7XBC8_9BACT</name>
<feature type="chain" id="PRO_5008600482" evidence="1">
    <location>
        <begin position="24"/>
        <end position="136"/>
    </location>
</feature>
<organism evidence="2 3">
    <name type="scientific">Halodesulfovibrio spirochaetisodalis</name>
    <dbReference type="NCBI Taxonomy" id="1560234"/>
    <lineage>
        <taxon>Bacteria</taxon>
        <taxon>Pseudomonadati</taxon>
        <taxon>Thermodesulfobacteriota</taxon>
        <taxon>Desulfovibrionia</taxon>
        <taxon>Desulfovibrionales</taxon>
        <taxon>Desulfovibrionaceae</taxon>
        <taxon>Halodesulfovibrio</taxon>
    </lineage>
</organism>
<evidence type="ECO:0000313" key="2">
    <source>
        <dbReference type="EMBL" id="OBQ46672.1"/>
    </source>
</evidence>
<sequence length="136" mass="15480">MKKVLVLFVIACVTTLLNTPSKAVTQQELENTLRSHAAKNIDTMCSQMPDCGGKVETGKLPNGKWIRSYCDLKKDTINVAVHKDKETGTYVGVFKYIKVTYEAVGDSKESVMQQPFRVVQRNRVTKIRQYRNGHWE</sequence>
<gene>
    <name evidence="2" type="ORF">SP90_11135</name>
</gene>
<dbReference type="RefSeq" id="WP_066855975.1">
    <property type="nucleotide sequence ID" value="NZ_JXMS01000019.1"/>
</dbReference>
<dbReference type="OrthoDB" id="5460391at2"/>
<keyword evidence="1" id="KW-0732">Signal</keyword>
<comment type="caution">
    <text evidence="2">The sequence shown here is derived from an EMBL/GenBank/DDBJ whole genome shotgun (WGS) entry which is preliminary data.</text>
</comment>
<keyword evidence="3" id="KW-1185">Reference proteome</keyword>
<protein>
    <submittedName>
        <fullName evidence="2">Uncharacterized protein</fullName>
    </submittedName>
</protein>
<accession>A0A1B7XBC8</accession>
<dbReference type="EMBL" id="JXMS01000019">
    <property type="protein sequence ID" value="OBQ46672.1"/>
    <property type="molecule type" value="Genomic_DNA"/>
</dbReference>
<evidence type="ECO:0000313" key="3">
    <source>
        <dbReference type="Proteomes" id="UP000091979"/>
    </source>
</evidence>
<reference evidence="2 3" key="1">
    <citation type="submission" date="2015-01" db="EMBL/GenBank/DDBJ databases">
        <title>Desulfovibrio sp. JC271 draft genome sequence.</title>
        <authorList>
            <person name="Shivani Y."/>
            <person name="Subhash Y."/>
            <person name="Sasikala C."/>
            <person name="Ramana C.V."/>
        </authorList>
    </citation>
    <scope>NUCLEOTIDE SEQUENCE [LARGE SCALE GENOMIC DNA]</scope>
    <source>
        <strain evidence="2 3">JC271</strain>
    </source>
</reference>
<proteinExistence type="predicted"/>